<keyword evidence="4" id="KW-0547">Nucleotide-binding</keyword>
<dbReference type="InterPro" id="IPR027417">
    <property type="entry name" value="P-loop_NTPase"/>
</dbReference>
<feature type="coiled-coil region" evidence="6">
    <location>
        <begin position="19"/>
        <end position="46"/>
    </location>
</feature>
<dbReference type="InterPro" id="IPR002182">
    <property type="entry name" value="NB-ARC"/>
</dbReference>
<evidence type="ECO:0000256" key="2">
    <source>
        <dbReference type="ARBA" id="ARBA00022614"/>
    </source>
</evidence>
<dbReference type="Proteomes" id="UP000019116">
    <property type="component" value="Chromosome 6B"/>
</dbReference>
<keyword evidence="6" id="KW-0175">Coiled coil</keyword>
<dbReference type="SMR" id="A0A3B6PTX3"/>
<dbReference type="Gene3D" id="3.40.50.300">
    <property type="entry name" value="P-loop containing nucleotide triphosphate hydrolases"/>
    <property type="match status" value="1"/>
</dbReference>
<dbReference type="EnsemblPlants" id="TraesCS6B02G438200.1">
    <property type="protein sequence ID" value="TraesCS6B02G438200.1"/>
    <property type="gene ID" value="TraesCS6B02G438200"/>
</dbReference>
<dbReference type="PRINTS" id="PR00364">
    <property type="entry name" value="DISEASERSIST"/>
</dbReference>
<dbReference type="PANTHER" id="PTHR19338:SF71">
    <property type="entry name" value="AAA+ ATPASE DOMAIN-CONTAINING PROTEIN"/>
    <property type="match status" value="1"/>
</dbReference>
<evidence type="ECO:0000256" key="5">
    <source>
        <dbReference type="ARBA" id="ARBA00022821"/>
    </source>
</evidence>
<dbReference type="GO" id="GO:0043531">
    <property type="term" value="F:ADP binding"/>
    <property type="evidence" value="ECO:0007669"/>
    <property type="project" value="InterPro"/>
</dbReference>
<organism evidence="9">
    <name type="scientific">Triticum aestivum</name>
    <name type="common">Wheat</name>
    <dbReference type="NCBI Taxonomy" id="4565"/>
    <lineage>
        <taxon>Eukaryota</taxon>
        <taxon>Viridiplantae</taxon>
        <taxon>Streptophyta</taxon>
        <taxon>Embryophyta</taxon>
        <taxon>Tracheophyta</taxon>
        <taxon>Spermatophyta</taxon>
        <taxon>Magnoliopsida</taxon>
        <taxon>Liliopsida</taxon>
        <taxon>Poales</taxon>
        <taxon>Poaceae</taxon>
        <taxon>BOP clade</taxon>
        <taxon>Pooideae</taxon>
        <taxon>Triticodae</taxon>
        <taxon>Triticeae</taxon>
        <taxon>Triticinae</taxon>
        <taxon>Triticum</taxon>
    </lineage>
</organism>
<sequence length="309" mass="35063">MELVTGATTRLLPKLGALLKDEYKLQDKVKKDIESLQNELVFMNATLRMVAEVPRDQLDEHVRIWAVFIKDVSYDMEDVVNTFVMHVHGAPHREGLIRKAFNVLCMGRTNHEIARMVEEIRSLIKEVADLRERYRFDNIVTRAATPVVLLPRENTLTRSLAADCEEITHRHIGIKYEEPVGVEEDMKVLHDWITSGDNHSMLSILGPAGVGKTTIATALYHNYADQFQSRAMVNVSSNSGNFELALMNILKQVKPQEVTDHDGSIPEIATALQDCLQGKRFLILLGDVWSASMLENFRNIFLKVRKAVE</sequence>
<evidence type="ECO:0000256" key="3">
    <source>
        <dbReference type="ARBA" id="ARBA00022737"/>
    </source>
</evidence>
<evidence type="ECO:0008006" key="11">
    <source>
        <dbReference type="Google" id="ProtNLM"/>
    </source>
</evidence>
<accession>A0A3B6PTX3</accession>
<protein>
    <recommendedName>
        <fullName evidence="11">NB-ARC domain-containing protein</fullName>
    </recommendedName>
</protein>
<dbReference type="Gramene" id="TraesCS6B03G1225900.1">
    <property type="protein sequence ID" value="TraesCS6B03G1225900.1.CDS"/>
    <property type="gene ID" value="TraesCS6B03G1225900"/>
</dbReference>
<name>A0A3B6PTX3_WHEAT</name>
<dbReference type="PANTHER" id="PTHR19338">
    <property type="entry name" value="TRANSLOCASE OF INNER MITOCHONDRIAL MEMBRANE 13 HOMOLOG"/>
    <property type="match status" value="1"/>
</dbReference>
<dbReference type="Gene3D" id="1.20.5.4130">
    <property type="match status" value="1"/>
</dbReference>
<dbReference type="GO" id="GO:0006952">
    <property type="term" value="P:defense response"/>
    <property type="evidence" value="ECO:0007669"/>
    <property type="project" value="UniProtKB-KW"/>
</dbReference>
<reference evidence="9" key="2">
    <citation type="submission" date="2018-10" db="UniProtKB">
        <authorList>
            <consortium name="EnsemblPlants"/>
        </authorList>
    </citation>
    <scope>IDENTIFICATION</scope>
</reference>
<reference evidence="9" key="1">
    <citation type="submission" date="2018-08" db="EMBL/GenBank/DDBJ databases">
        <authorList>
            <person name="Rossello M."/>
        </authorList>
    </citation>
    <scope>NUCLEOTIDE SEQUENCE [LARGE SCALE GENOMIC DNA]</scope>
    <source>
        <strain evidence="9">cv. Chinese Spring</strain>
    </source>
</reference>
<dbReference type="SUPFAM" id="SSF52540">
    <property type="entry name" value="P-loop containing nucleoside triphosphate hydrolases"/>
    <property type="match status" value="1"/>
</dbReference>
<dbReference type="Pfam" id="PF18052">
    <property type="entry name" value="Rx_N"/>
    <property type="match status" value="1"/>
</dbReference>
<keyword evidence="10" id="KW-1185">Reference proteome</keyword>
<keyword evidence="2" id="KW-0433">Leucine-rich repeat</keyword>
<evidence type="ECO:0000313" key="9">
    <source>
        <dbReference type="EnsemblPlants" id="TraesCS6B02G438200.1"/>
    </source>
</evidence>
<dbReference type="Gramene" id="TraesCS6B02G438200.1">
    <property type="protein sequence ID" value="TraesCS6B02G438200.1"/>
    <property type="gene ID" value="TraesCS6B02G438200"/>
</dbReference>
<evidence type="ECO:0000256" key="1">
    <source>
        <dbReference type="ARBA" id="ARBA00008894"/>
    </source>
</evidence>
<feature type="domain" description="NB-ARC" evidence="7">
    <location>
        <begin position="183"/>
        <end position="298"/>
    </location>
</feature>
<dbReference type="InterPro" id="IPR038005">
    <property type="entry name" value="RX-like_CC"/>
</dbReference>
<evidence type="ECO:0000256" key="4">
    <source>
        <dbReference type="ARBA" id="ARBA00022741"/>
    </source>
</evidence>
<dbReference type="OrthoDB" id="1700985at2759"/>
<dbReference type="InterPro" id="IPR041118">
    <property type="entry name" value="Rx_N"/>
</dbReference>
<evidence type="ECO:0000256" key="6">
    <source>
        <dbReference type="SAM" id="Coils"/>
    </source>
</evidence>
<dbReference type="CDD" id="cd14798">
    <property type="entry name" value="RX-CC_like"/>
    <property type="match status" value="1"/>
</dbReference>
<dbReference type="AlphaFoldDB" id="A0A3B6PTX3"/>
<dbReference type="Pfam" id="PF00931">
    <property type="entry name" value="NB-ARC"/>
    <property type="match status" value="1"/>
</dbReference>
<dbReference type="OMA" id="CEEITHR"/>
<comment type="similarity">
    <text evidence="1">Belongs to the disease resistance NB-LRR family.</text>
</comment>
<evidence type="ECO:0000313" key="10">
    <source>
        <dbReference type="Proteomes" id="UP000019116"/>
    </source>
</evidence>
<keyword evidence="5" id="KW-0611">Plant defense</keyword>
<proteinExistence type="inferred from homology"/>
<evidence type="ECO:0000259" key="8">
    <source>
        <dbReference type="Pfam" id="PF18052"/>
    </source>
</evidence>
<keyword evidence="3" id="KW-0677">Repeat</keyword>
<feature type="domain" description="Disease resistance N-terminal" evidence="8">
    <location>
        <begin position="10"/>
        <end position="92"/>
    </location>
</feature>
<evidence type="ECO:0000259" key="7">
    <source>
        <dbReference type="Pfam" id="PF00931"/>
    </source>
</evidence>